<protein>
    <recommendedName>
        <fullName evidence="6">Heavy metal transport/detoxification superfamily protein</fullName>
    </recommendedName>
</protein>
<keyword evidence="1" id="KW-0479">Metal-binding</keyword>
<organism evidence="4 5">
    <name type="scientific">Zingiber officinale</name>
    <name type="common">Ginger</name>
    <name type="synonym">Amomum zingiber</name>
    <dbReference type="NCBI Taxonomy" id="94328"/>
    <lineage>
        <taxon>Eukaryota</taxon>
        <taxon>Viridiplantae</taxon>
        <taxon>Streptophyta</taxon>
        <taxon>Embryophyta</taxon>
        <taxon>Tracheophyta</taxon>
        <taxon>Spermatophyta</taxon>
        <taxon>Magnoliopsida</taxon>
        <taxon>Liliopsida</taxon>
        <taxon>Zingiberales</taxon>
        <taxon>Zingiberaceae</taxon>
        <taxon>Zingiber</taxon>
    </lineage>
</organism>
<evidence type="ECO:0000313" key="5">
    <source>
        <dbReference type="Proteomes" id="UP000734854"/>
    </source>
</evidence>
<feature type="signal peptide" evidence="3">
    <location>
        <begin position="1"/>
        <end position="18"/>
    </location>
</feature>
<dbReference type="PANTHER" id="PTHR45868">
    <property type="entry name" value="HEAVY METAL-ASSOCIATED ISOPRENYLATED PLANT PROTEIN 33-RELATED"/>
    <property type="match status" value="1"/>
</dbReference>
<dbReference type="GO" id="GO:0046872">
    <property type="term" value="F:metal ion binding"/>
    <property type="evidence" value="ECO:0007669"/>
    <property type="project" value="UniProtKB-KW"/>
</dbReference>
<sequence length="381" mass="42252">MLHLRWLLDMSYTYTTLAYLPSLCLLHDLGLGSPTLSLHWLLGMPCTYATPTSLPSLCLLHDLGLGNPTLPLCWLLGLRHMPRPLVCRVFFPQDLDLDSALCIAGSLRGMYCAHARPIVSSNQSLCVWAEIPVGKVCSSLTSKDIRQNKVTVKSLADGQTLIQKLKKHGKHAELLQEVNPSVQAHEEVKEKPQKPKKIAVVESSDSSPSTAAKKIPEAEKKVEAVEKSVSEAKEAKDETPKKTEKVEMKVDEKNSETSKPPATDKSEKAPESREVEAPKKVDDNKAKSAVEFRGDHIPQPAYIMSYNMAQPSMSQSHFVTPVAAASSQGHIYDDQYRYYSRYYDGMVEAHPDPTAYMHQPAADPYNIMFSDENPNASCSLM</sequence>
<evidence type="ECO:0000313" key="4">
    <source>
        <dbReference type="EMBL" id="KAG6500857.1"/>
    </source>
</evidence>
<reference evidence="4 5" key="1">
    <citation type="submission" date="2020-08" db="EMBL/GenBank/DDBJ databases">
        <title>Plant Genome Project.</title>
        <authorList>
            <person name="Zhang R.-G."/>
        </authorList>
    </citation>
    <scope>NUCLEOTIDE SEQUENCE [LARGE SCALE GENOMIC DNA]</scope>
    <source>
        <tissue evidence="4">Rhizome</tissue>
    </source>
</reference>
<keyword evidence="3" id="KW-0732">Signal</keyword>
<feature type="compositionally biased region" description="Basic and acidic residues" evidence="2">
    <location>
        <begin position="184"/>
        <end position="193"/>
    </location>
</feature>
<evidence type="ECO:0000256" key="1">
    <source>
        <dbReference type="ARBA" id="ARBA00022723"/>
    </source>
</evidence>
<keyword evidence="5" id="KW-1185">Reference proteome</keyword>
<accession>A0A8J5GCW1</accession>
<evidence type="ECO:0008006" key="6">
    <source>
        <dbReference type="Google" id="ProtNLM"/>
    </source>
</evidence>
<name>A0A8J5GCW1_ZINOF</name>
<evidence type="ECO:0000256" key="2">
    <source>
        <dbReference type="SAM" id="MobiDB-lite"/>
    </source>
</evidence>
<proteinExistence type="predicted"/>
<evidence type="ECO:0000256" key="3">
    <source>
        <dbReference type="SAM" id="SignalP"/>
    </source>
</evidence>
<dbReference type="PANTHER" id="PTHR45868:SF80">
    <property type="entry name" value="F15K9.8-RELATED"/>
    <property type="match status" value="1"/>
</dbReference>
<feature type="chain" id="PRO_5035194791" description="Heavy metal transport/detoxification superfamily protein" evidence="3">
    <location>
        <begin position="19"/>
        <end position="381"/>
    </location>
</feature>
<dbReference type="EMBL" id="JACMSC010000011">
    <property type="protein sequence ID" value="KAG6500857.1"/>
    <property type="molecule type" value="Genomic_DNA"/>
</dbReference>
<dbReference type="Proteomes" id="UP000734854">
    <property type="component" value="Unassembled WGS sequence"/>
</dbReference>
<dbReference type="AlphaFoldDB" id="A0A8J5GCW1"/>
<comment type="caution">
    <text evidence="4">The sequence shown here is derived from an EMBL/GenBank/DDBJ whole genome shotgun (WGS) entry which is preliminary data.</text>
</comment>
<feature type="region of interest" description="Disordered" evidence="2">
    <location>
        <begin position="183"/>
        <end position="285"/>
    </location>
</feature>
<feature type="compositionally biased region" description="Basic and acidic residues" evidence="2">
    <location>
        <begin position="214"/>
        <end position="285"/>
    </location>
</feature>
<gene>
    <name evidence="4" type="ORF">ZIOFF_040715</name>
</gene>